<dbReference type="EMBL" id="CPYD01000018">
    <property type="protein sequence ID" value="CNF23126.1"/>
    <property type="molecule type" value="Genomic_DNA"/>
</dbReference>
<accession>A0ABM9SML3</accession>
<proteinExistence type="predicted"/>
<evidence type="ECO:0000313" key="1">
    <source>
        <dbReference type="EMBL" id="CNF23126.1"/>
    </source>
</evidence>
<name>A0ABM9SML3_9GAMM</name>
<reference evidence="1 2" key="1">
    <citation type="submission" date="2015-03" db="EMBL/GenBank/DDBJ databases">
        <authorList>
            <consortium name="Pathogen Informatics"/>
            <person name="Murphy D."/>
        </authorList>
    </citation>
    <scope>NUCLEOTIDE SEQUENCE [LARGE SCALE GENOMIC DNA]</scope>
    <source>
        <strain evidence="2">type strain: CIP110231</strain>
    </source>
</reference>
<evidence type="ECO:0000313" key="2">
    <source>
        <dbReference type="Proteomes" id="UP000040578"/>
    </source>
</evidence>
<gene>
    <name evidence="1" type="ORF">ERS137967_03617</name>
</gene>
<sequence>MNLYSYVPNPLTYIDPLGLSACSAGSAKTSAKNMSFSDWIKAKAKGGNDTHVYIGYKGDKPVYVGISKDVDIRALQHGDRFDKLVPLTDSPLNRGHARSIEQAIIHNNPHFENSINSISATRKLYSDAVSWGSGWLENNGLKLKW</sequence>
<organism evidence="1 2">
    <name type="scientific">Yersinia nurmii</name>
    <dbReference type="NCBI Taxonomy" id="685706"/>
    <lineage>
        <taxon>Bacteria</taxon>
        <taxon>Pseudomonadati</taxon>
        <taxon>Pseudomonadota</taxon>
        <taxon>Gammaproteobacteria</taxon>
        <taxon>Enterobacterales</taxon>
        <taxon>Yersiniaceae</taxon>
        <taxon>Yersinia</taxon>
    </lineage>
</organism>
<protein>
    <recommendedName>
        <fullName evidence="3">GIY-YIG domain-containing protein</fullName>
    </recommendedName>
</protein>
<evidence type="ECO:0008006" key="3">
    <source>
        <dbReference type="Google" id="ProtNLM"/>
    </source>
</evidence>
<keyword evidence="2" id="KW-1185">Reference proteome</keyword>
<dbReference type="Proteomes" id="UP000040578">
    <property type="component" value="Unassembled WGS sequence"/>
</dbReference>
<comment type="caution">
    <text evidence="1">The sequence shown here is derived from an EMBL/GenBank/DDBJ whole genome shotgun (WGS) entry which is preliminary data.</text>
</comment>